<dbReference type="EMBL" id="LXQA010431669">
    <property type="protein sequence ID" value="MCI51424.1"/>
    <property type="molecule type" value="Genomic_DNA"/>
</dbReference>
<dbReference type="Proteomes" id="UP000265520">
    <property type="component" value="Unassembled WGS sequence"/>
</dbReference>
<reference evidence="2 3" key="1">
    <citation type="journal article" date="2018" name="Front. Plant Sci.">
        <title>Red Clover (Trifolium pratense) and Zigzag Clover (T. medium) - A Picture of Genomic Similarities and Differences.</title>
        <authorList>
            <person name="Dluhosova J."/>
            <person name="Istvanek J."/>
            <person name="Nedelnik J."/>
            <person name="Repkova J."/>
        </authorList>
    </citation>
    <scope>NUCLEOTIDE SEQUENCE [LARGE SCALE GENOMIC DNA]</scope>
    <source>
        <strain evidence="3">cv. 10/8</strain>
        <tissue evidence="2">Leaf</tissue>
    </source>
</reference>
<comment type="caution">
    <text evidence="2">The sequence shown here is derived from an EMBL/GenBank/DDBJ whole genome shotgun (WGS) entry which is preliminary data.</text>
</comment>
<evidence type="ECO:0000313" key="2">
    <source>
        <dbReference type="EMBL" id="MCI51424.1"/>
    </source>
</evidence>
<name>A0A392ST80_9FABA</name>
<proteinExistence type="predicted"/>
<protein>
    <submittedName>
        <fullName evidence="2">Uncharacterized protein</fullName>
    </submittedName>
</protein>
<feature type="region of interest" description="Disordered" evidence="1">
    <location>
        <begin position="63"/>
        <end position="83"/>
    </location>
</feature>
<dbReference type="AlphaFoldDB" id="A0A392ST80"/>
<feature type="non-terminal residue" evidence="2">
    <location>
        <position position="1"/>
    </location>
</feature>
<sequence length="83" mass="9327">LDSGLGSLLAPDNCVGRRSTIIEKEIPSRLVLEAKKLIGSEEEVGIYFHEFEDVNLARTMATEGRDRAEKDGWEMSRDRSGFQ</sequence>
<evidence type="ECO:0000256" key="1">
    <source>
        <dbReference type="SAM" id="MobiDB-lite"/>
    </source>
</evidence>
<accession>A0A392ST80</accession>
<organism evidence="2 3">
    <name type="scientific">Trifolium medium</name>
    <dbReference type="NCBI Taxonomy" id="97028"/>
    <lineage>
        <taxon>Eukaryota</taxon>
        <taxon>Viridiplantae</taxon>
        <taxon>Streptophyta</taxon>
        <taxon>Embryophyta</taxon>
        <taxon>Tracheophyta</taxon>
        <taxon>Spermatophyta</taxon>
        <taxon>Magnoliopsida</taxon>
        <taxon>eudicotyledons</taxon>
        <taxon>Gunneridae</taxon>
        <taxon>Pentapetalae</taxon>
        <taxon>rosids</taxon>
        <taxon>fabids</taxon>
        <taxon>Fabales</taxon>
        <taxon>Fabaceae</taxon>
        <taxon>Papilionoideae</taxon>
        <taxon>50 kb inversion clade</taxon>
        <taxon>NPAAA clade</taxon>
        <taxon>Hologalegina</taxon>
        <taxon>IRL clade</taxon>
        <taxon>Trifolieae</taxon>
        <taxon>Trifolium</taxon>
    </lineage>
</organism>
<evidence type="ECO:0000313" key="3">
    <source>
        <dbReference type="Proteomes" id="UP000265520"/>
    </source>
</evidence>
<keyword evidence="3" id="KW-1185">Reference proteome</keyword>